<dbReference type="Pfam" id="PF16130">
    <property type="entry name" value="DUF4842"/>
    <property type="match status" value="1"/>
</dbReference>
<dbReference type="InterPro" id="IPR032295">
    <property type="entry name" value="DUF4842"/>
</dbReference>
<accession>A0A1H4F0E5</accession>
<feature type="domain" description="DUF4842" evidence="2">
    <location>
        <begin position="564"/>
        <end position="705"/>
    </location>
</feature>
<evidence type="ECO:0000313" key="3">
    <source>
        <dbReference type="EMBL" id="SEA90723.1"/>
    </source>
</evidence>
<sequence length="709" mass="79126">MFSLSRSFVKVGSLLFAVAMFTACVDKSLYEQKSDPDNDPTLKVPNTFDFSTVQKVKLSVDYSAYNTHGPVFFGVYTENPIITDEDAPVESWNENVSPVFESYTEDNGKFSEVVELPTYAQHLYIATGNFFTGMNLMEADVVNASASFVAMNNNVTATRAFTRATGPGEATNDLSKLNLTNLVDDNGNVTDNKMYNDWKNWLGSWNSATGYPEYLLDKSKAKRELVISDSELEGLYAAVGSAFISGSAMNEEYCNYPDLLLEKDSEVTFTLLGSSTCWNSSLGYYWYTDDNKPTKPSDIHVVMLFPNTQDGQWGNATKWNLRSYNNNVGIHRGDVVQLKYYPNIAEGKKTGESTVFPKGTRIGFVLKTQAWGMQGKDYSLNIGAFSGQKNYNVWCSTTDGLSYGKKLAGDAGKYPNLEGRSRGAKFSYKTENGDTYTLISFEDAMDDLDFDDLIFALKPVGVFAPVPEIGNKVSSTNGVYAFEDLWPKKGDYDLNDVVLNEKHVKEFDNSGKIIKETFYLTTYQNYVELTSGLALTLNTKVTPQSIAMKKIAKESTVTEDASFTKEGKVYYLTDDVKGELGTTYILELTYKNALSSSEKMASIQPFIYRAEGNQNWEVHIPMEAPTSKMNMSYFGTNDDCSDPSKGLYFVRSGNYPFAFYLKGANIGAFEDTILKRENESIPIDQFFPGFLDWSISGGATNQNWYLKSE</sequence>
<protein>
    <submittedName>
        <fullName evidence="3">LruC domain-containing protein</fullName>
    </submittedName>
</protein>
<proteinExistence type="predicted"/>
<reference evidence="3 4" key="1">
    <citation type="submission" date="2016-10" db="EMBL/GenBank/DDBJ databases">
        <authorList>
            <person name="de Groot N.N."/>
        </authorList>
    </citation>
    <scope>NUCLEOTIDE SEQUENCE [LARGE SCALE GENOMIC DNA]</scope>
    <source>
        <strain evidence="3 4">D31d</strain>
    </source>
</reference>
<dbReference type="EMBL" id="FNRF01000007">
    <property type="protein sequence ID" value="SEA90723.1"/>
    <property type="molecule type" value="Genomic_DNA"/>
</dbReference>
<evidence type="ECO:0000256" key="1">
    <source>
        <dbReference type="SAM" id="SignalP"/>
    </source>
</evidence>
<keyword evidence="1" id="KW-0732">Signal</keyword>
<feature type="chain" id="PRO_5010234643" evidence="1">
    <location>
        <begin position="26"/>
        <end position="709"/>
    </location>
</feature>
<dbReference type="NCBIfam" id="TIGR04456">
    <property type="entry name" value="LruC_dom"/>
    <property type="match status" value="1"/>
</dbReference>
<feature type="signal peptide" evidence="1">
    <location>
        <begin position="1"/>
        <end position="25"/>
    </location>
</feature>
<evidence type="ECO:0000313" key="4">
    <source>
        <dbReference type="Proteomes" id="UP000182257"/>
    </source>
</evidence>
<dbReference type="OrthoDB" id="1204817at2"/>
<dbReference type="Proteomes" id="UP000182257">
    <property type="component" value="Unassembled WGS sequence"/>
</dbReference>
<evidence type="ECO:0000259" key="2">
    <source>
        <dbReference type="Pfam" id="PF16130"/>
    </source>
</evidence>
<dbReference type="AlphaFoldDB" id="A0A1H4F0E5"/>
<name>A0A1H4F0E5_XYLRU</name>
<dbReference type="PROSITE" id="PS51257">
    <property type="entry name" value="PROKAR_LIPOPROTEIN"/>
    <property type="match status" value="1"/>
</dbReference>
<dbReference type="InterPro" id="IPR031025">
    <property type="entry name" value="LruC_dom"/>
</dbReference>
<gene>
    <name evidence="3" type="ORF">SAMN05216462_3037</name>
</gene>
<dbReference type="RefSeq" id="WP_074762226.1">
    <property type="nucleotide sequence ID" value="NZ_FNRF01000007.1"/>
</dbReference>
<organism evidence="3 4">
    <name type="scientific">Xylanibacter ruminicola</name>
    <name type="common">Prevotella ruminicola</name>
    <dbReference type="NCBI Taxonomy" id="839"/>
    <lineage>
        <taxon>Bacteria</taxon>
        <taxon>Pseudomonadati</taxon>
        <taxon>Bacteroidota</taxon>
        <taxon>Bacteroidia</taxon>
        <taxon>Bacteroidales</taxon>
        <taxon>Prevotellaceae</taxon>
        <taxon>Xylanibacter</taxon>
    </lineage>
</organism>